<evidence type="ECO:0000256" key="3">
    <source>
        <dbReference type="ARBA" id="ARBA00022737"/>
    </source>
</evidence>
<evidence type="ECO:0000313" key="9">
    <source>
        <dbReference type="Proteomes" id="UP000635885"/>
    </source>
</evidence>
<evidence type="ECO:0000313" key="8">
    <source>
        <dbReference type="EMBL" id="GGC55010.1"/>
    </source>
</evidence>
<gene>
    <name evidence="8" type="ORF">GCM10010993_36710</name>
</gene>
<comment type="subcellular location">
    <subcellularLocation>
        <location evidence="1">Cytoplasm</location>
    </subcellularLocation>
</comment>
<name>A0ABQ1N625_9BACT</name>
<dbReference type="InterPro" id="IPR016032">
    <property type="entry name" value="Sig_transdc_resp-reg_C-effctor"/>
</dbReference>
<feature type="domain" description="HTH luxR-type" evidence="7">
    <location>
        <begin position="548"/>
        <end position="605"/>
    </location>
</feature>
<feature type="transmembrane region" description="Helical" evidence="6">
    <location>
        <begin position="424"/>
        <end position="443"/>
    </location>
</feature>
<evidence type="ECO:0000256" key="1">
    <source>
        <dbReference type="ARBA" id="ARBA00004496"/>
    </source>
</evidence>
<dbReference type="Gene3D" id="1.10.10.10">
    <property type="entry name" value="Winged helix-like DNA-binding domain superfamily/Winged helix DNA-binding domain"/>
    <property type="match status" value="1"/>
</dbReference>
<dbReference type="Pfam" id="PF00196">
    <property type="entry name" value="GerE"/>
    <property type="match status" value="1"/>
</dbReference>
<dbReference type="EMBL" id="BMFD01000028">
    <property type="protein sequence ID" value="GGC55010.1"/>
    <property type="molecule type" value="Genomic_DNA"/>
</dbReference>
<dbReference type="SUPFAM" id="SSF48452">
    <property type="entry name" value="TPR-like"/>
    <property type="match status" value="1"/>
</dbReference>
<dbReference type="InterPro" id="IPR011990">
    <property type="entry name" value="TPR-like_helical_dom_sf"/>
</dbReference>
<dbReference type="InterPro" id="IPR000792">
    <property type="entry name" value="Tscrpt_reg_LuxR_C"/>
</dbReference>
<accession>A0ABQ1N625</accession>
<dbReference type="Pfam" id="PF13181">
    <property type="entry name" value="TPR_8"/>
    <property type="match status" value="1"/>
</dbReference>
<organism evidence="8 9">
    <name type="scientific">Belliella aquatica</name>
    <dbReference type="NCBI Taxonomy" id="1323734"/>
    <lineage>
        <taxon>Bacteria</taxon>
        <taxon>Pseudomonadati</taxon>
        <taxon>Bacteroidota</taxon>
        <taxon>Cytophagia</taxon>
        <taxon>Cytophagales</taxon>
        <taxon>Cyclobacteriaceae</taxon>
        <taxon>Belliella</taxon>
    </lineage>
</organism>
<dbReference type="SMART" id="SM00421">
    <property type="entry name" value="HTH_LUXR"/>
    <property type="match status" value="1"/>
</dbReference>
<keyword evidence="9" id="KW-1185">Reference proteome</keyword>
<evidence type="ECO:0000256" key="4">
    <source>
        <dbReference type="ARBA" id="ARBA00022803"/>
    </source>
</evidence>
<reference evidence="9" key="1">
    <citation type="journal article" date="2019" name="Int. J. Syst. Evol. Microbiol.">
        <title>The Global Catalogue of Microorganisms (GCM) 10K type strain sequencing project: providing services to taxonomists for standard genome sequencing and annotation.</title>
        <authorList>
            <consortium name="The Broad Institute Genomics Platform"/>
            <consortium name="The Broad Institute Genome Sequencing Center for Infectious Disease"/>
            <person name="Wu L."/>
            <person name="Ma J."/>
        </authorList>
    </citation>
    <scope>NUCLEOTIDE SEQUENCE [LARGE SCALE GENOMIC DNA]</scope>
    <source>
        <strain evidence="9">CGMCC 1.12479</strain>
    </source>
</reference>
<evidence type="ECO:0000256" key="2">
    <source>
        <dbReference type="ARBA" id="ARBA00022490"/>
    </source>
</evidence>
<keyword evidence="6" id="KW-1133">Transmembrane helix</keyword>
<keyword evidence="6" id="KW-0812">Transmembrane</keyword>
<evidence type="ECO:0000256" key="6">
    <source>
        <dbReference type="SAM" id="Phobius"/>
    </source>
</evidence>
<evidence type="ECO:0000256" key="5">
    <source>
        <dbReference type="ARBA" id="ARBA00038253"/>
    </source>
</evidence>
<keyword evidence="6" id="KW-0472">Membrane</keyword>
<dbReference type="InterPro" id="IPR019734">
    <property type="entry name" value="TPR_rpt"/>
</dbReference>
<keyword evidence="2" id="KW-0963">Cytoplasm</keyword>
<dbReference type="SMART" id="SM00028">
    <property type="entry name" value="TPR"/>
    <property type="match status" value="4"/>
</dbReference>
<evidence type="ECO:0000259" key="7">
    <source>
        <dbReference type="SMART" id="SM00421"/>
    </source>
</evidence>
<dbReference type="PANTHER" id="PTHR46630:SF1">
    <property type="entry name" value="TETRATRICOPEPTIDE REPEAT PROTEIN 29"/>
    <property type="match status" value="1"/>
</dbReference>
<dbReference type="Proteomes" id="UP000635885">
    <property type="component" value="Unassembled WGS sequence"/>
</dbReference>
<dbReference type="InterPro" id="IPR036388">
    <property type="entry name" value="WH-like_DNA-bd_sf"/>
</dbReference>
<dbReference type="SUPFAM" id="SSF46894">
    <property type="entry name" value="C-terminal effector domain of the bipartite response regulators"/>
    <property type="match status" value="1"/>
</dbReference>
<keyword evidence="4" id="KW-0802">TPR repeat</keyword>
<protein>
    <recommendedName>
        <fullName evidence="7">HTH luxR-type domain-containing protein</fullName>
    </recommendedName>
</protein>
<sequence length="612" mass="71180">MYISQNTMMKLIKIFLIIYFCIVGSSSVVLGQSALYQGDLKPKLDYLSKLLQEDPEEFVKEANLIRGQGIKDASSAVDFYSLLSEYYYARGKFDSMSWSLNKAKSFVKDDKSSNLISIYLQLATSFYFSGNTDSVKYYQNIVSDFIDEQSPFYPQFLLVEGMKYQRAANYVKSIEVIIEAAKILESQNNQAKLAIAYNNLAINYEKLQLIDLQLEYLLKAQEINSLLEIPYHLAINYNNLGVFFKNQNDLEKAVYYYELSYDNLKKVKSTFLLAQNMTNRANIHEKMGEYEIAEQLFLECERLCEENQIHYGLMASAINLGNLYRIKKRYIESEVQLNRALELSRVLKTKKEEGAVLQRLFWLERDRGEYAKALDFQTRYHALNDSIINEKVKIEANELRDMYEMEKKENAIIILSNQKLYQQYVIALMALGLFVLLIILILWNNKRKLAEKELQKEALQRSHMKTLLQNKDREFKGLAGQFLDIKAQLDEATIKISSIMNTDAQDHHKFKKIDEILNKKPFESIKNNLDTQISSQNTEFFNRLLNKFPDLSPAELNLCAYLRLNMSTKDIAELLNRSVRTIETTRANIRRKMTLESQDNLVSFLMGFVDSN</sequence>
<dbReference type="Gene3D" id="1.25.40.10">
    <property type="entry name" value="Tetratricopeptide repeat domain"/>
    <property type="match status" value="3"/>
</dbReference>
<proteinExistence type="inferred from homology"/>
<keyword evidence="3" id="KW-0677">Repeat</keyword>
<comment type="caution">
    <text evidence="8">The sequence shown here is derived from an EMBL/GenBank/DDBJ whole genome shotgun (WGS) entry which is preliminary data.</text>
</comment>
<dbReference type="InterPro" id="IPR051476">
    <property type="entry name" value="Bac_ResReg_Asp_Phosphatase"/>
</dbReference>
<dbReference type="PANTHER" id="PTHR46630">
    <property type="entry name" value="TETRATRICOPEPTIDE REPEAT PROTEIN 29"/>
    <property type="match status" value="1"/>
</dbReference>
<comment type="similarity">
    <text evidence="5">Belongs to the Rap family.</text>
</comment>